<dbReference type="EMBL" id="FWXJ01000018">
    <property type="protein sequence ID" value="SMC79297.1"/>
    <property type="molecule type" value="Genomic_DNA"/>
</dbReference>
<evidence type="ECO:0000313" key="3">
    <source>
        <dbReference type="Proteomes" id="UP000192708"/>
    </source>
</evidence>
<evidence type="ECO:0000259" key="1">
    <source>
        <dbReference type="Pfam" id="PF20408"/>
    </source>
</evidence>
<dbReference type="Proteomes" id="UP000192708">
    <property type="component" value="Unassembled WGS sequence"/>
</dbReference>
<keyword evidence="3" id="KW-1185">Reference proteome</keyword>
<dbReference type="STRING" id="1938817.SAMN06296008_11821"/>
<dbReference type="InterPro" id="IPR046879">
    <property type="entry name" value="KANL3/Tex30_Abhydrolase"/>
</dbReference>
<organism evidence="2 3">
    <name type="scientific">Polynucleobacter kasalickyi</name>
    <dbReference type="NCBI Taxonomy" id="1938817"/>
    <lineage>
        <taxon>Bacteria</taxon>
        <taxon>Pseudomonadati</taxon>
        <taxon>Pseudomonadota</taxon>
        <taxon>Betaproteobacteria</taxon>
        <taxon>Burkholderiales</taxon>
        <taxon>Burkholderiaceae</taxon>
        <taxon>Polynucleobacter</taxon>
    </lineage>
</organism>
<dbReference type="InterPro" id="IPR029058">
    <property type="entry name" value="AB_hydrolase_fold"/>
</dbReference>
<dbReference type="Gene3D" id="3.40.50.1820">
    <property type="entry name" value="alpha/beta hydrolase"/>
    <property type="match status" value="1"/>
</dbReference>
<dbReference type="Pfam" id="PF20408">
    <property type="entry name" value="Abhydrolase_11"/>
    <property type="match status" value="1"/>
</dbReference>
<evidence type="ECO:0000313" key="2">
    <source>
        <dbReference type="EMBL" id="SMC79297.1"/>
    </source>
</evidence>
<dbReference type="AlphaFoldDB" id="A0A1W2C223"/>
<dbReference type="OrthoDB" id="652634at2"/>
<reference evidence="2 3" key="1">
    <citation type="submission" date="2017-04" db="EMBL/GenBank/DDBJ databases">
        <authorList>
            <person name="Afonso C.L."/>
            <person name="Miller P.J."/>
            <person name="Scott M.A."/>
            <person name="Spackman E."/>
            <person name="Goraichik I."/>
            <person name="Dimitrov K.M."/>
            <person name="Suarez D.L."/>
            <person name="Swayne D.E."/>
        </authorList>
    </citation>
    <scope>NUCLEOTIDE SEQUENCE [LARGE SCALE GENOMIC DNA]</scope>
    <source>
        <strain evidence="2 3">VK13</strain>
    </source>
</reference>
<accession>A0A1W2C223</accession>
<sequence length="252" mass="29203">MENSQVKCIEIDGISAVYLGSLSAKKVIIFIGRSNSQKYSAPLERLLGGLVSDGFLLVWPVSRFESIGRFLTEKSTKVLNWIHQVFGTLDLFNQEYLLHLIKGLILIRHPTKWDYFFEWLSNNDQTLYLREAIQFFGNHRALFILSHSAGGIIASSLAGEINLKKIICFGYPFKHPNNQHEDYRTEHLKKFKKPFLIIQGNHDEYGGSEVLHEYEMSPNIEFEFVESNHEYENLSTVDWLKVTRRLAKFLTD</sequence>
<protein>
    <recommendedName>
        <fullName evidence="1">KANL3/Tex30 alpha/beta hydrolase-like domain-containing protein</fullName>
    </recommendedName>
</protein>
<name>A0A1W2C223_9BURK</name>
<dbReference type="SUPFAM" id="SSF53474">
    <property type="entry name" value="alpha/beta-Hydrolases"/>
    <property type="match status" value="1"/>
</dbReference>
<gene>
    <name evidence="2" type="ORF">SAMN06296008_11821</name>
</gene>
<dbReference type="RefSeq" id="WP_084285699.1">
    <property type="nucleotide sequence ID" value="NZ_FWXJ01000018.1"/>
</dbReference>
<proteinExistence type="predicted"/>
<feature type="domain" description="KANL3/Tex30 alpha/beta hydrolase-like" evidence="1">
    <location>
        <begin position="130"/>
        <end position="234"/>
    </location>
</feature>